<organism evidence="4 5">
    <name type="scientific">Jeotgalibacillus marinus</name>
    <dbReference type="NCBI Taxonomy" id="86667"/>
    <lineage>
        <taxon>Bacteria</taxon>
        <taxon>Bacillati</taxon>
        <taxon>Bacillota</taxon>
        <taxon>Bacilli</taxon>
        <taxon>Bacillales</taxon>
        <taxon>Caryophanaceae</taxon>
        <taxon>Jeotgalibacillus</taxon>
    </lineage>
</organism>
<evidence type="ECO:0000259" key="2">
    <source>
        <dbReference type="PROSITE" id="PS50853"/>
    </source>
</evidence>
<dbReference type="RefSeq" id="WP_367780870.1">
    <property type="nucleotide sequence ID" value="NZ_JBFMIA010000041.1"/>
</dbReference>
<dbReference type="PROSITE" id="PS51688">
    <property type="entry name" value="ICA"/>
    <property type="match status" value="1"/>
</dbReference>
<dbReference type="PROSITE" id="PS50853">
    <property type="entry name" value="FN3"/>
    <property type="match status" value="1"/>
</dbReference>
<sequence>TDDTRLDDVVDTINNNSGRWSEVPDLTIDPEKYPDIQPSKPVITAEGVFATVKLNWDYAYGEFYTQAFEVYVSEVQGSTASPENLIFRGLINGYNFVGETNKQYYFRVKAINFHGRASVLSDEVSATTARVVSDDILFGEEIAAELRELSKKAEILAGDTIGIDKMKQEALDAINEKAKQYTDEEIQETEKEINEELANKAGLNYVEGRFTLVDSDLADLLDEMEDLEEYASSIDQKTDSISFNVSALTQTVDENTTSISNAESSITQLSDSIYLKVEETQAQVDTIDDEVTSVSSQVSELKVDVDGISTSVKSLESDIDNLDVRVRSSESSITQLSTSIVLKAEQEEVNSLTGRMTQAEASLSVHADRIESKVEKDGIISSINQSAESVKIEAAMIELTGDVYMTDGTTYISKGAVGELAIDNGVIKRAHLDKAIIGSAQIDEAVITDAHINDLSADKINVGELSGITISGVTIKGSVFKSVAQDSTFELNGGDMKLDNSNGQSVTISPDGIKGYNSNGDIRFQADRSQVTSSAIGTSNTNIYLGSHGETRSVNYSSLPGNGSIHDYIFTPVRASGFYGNFWNVNPIGATNIYARPLGELRVTRSETLDHYMPVRASGFYGNFWNINPIGAATHIYARPLGELRVTRSETLDHYMPVRASGFYGSFIDHSGGGIHLYARPSSGGNLRVTVRGTTDTWRPVEAAEFSERSLERYKTDIAKFEGSALEIIRQSDIYSYRLIDDVNNGIDRIKHGFIIGDGYRTPTQVLSANRESVDLYAIPSLNWHATKELSFLYEGHDERINYLEMENALLKAELKQIKERLI</sequence>
<protein>
    <submittedName>
        <fullName evidence="4">Tail fiber domain-containing protein</fullName>
    </submittedName>
</protein>
<dbReference type="EMBL" id="JBFMIA010000041">
    <property type="protein sequence ID" value="MEW9503384.1"/>
    <property type="molecule type" value="Genomic_DNA"/>
</dbReference>
<evidence type="ECO:0000313" key="4">
    <source>
        <dbReference type="EMBL" id="MEW9503384.1"/>
    </source>
</evidence>
<comment type="caution">
    <text evidence="4">The sequence shown here is derived from an EMBL/GenBank/DDBJ whole genome shotgun (WGS) entry which is preliminary data.</text>
</comment>
<feature type="domain" description="Fibronectin type-III" evidence="2">
    <location>
        <begin position="37"/>
        <end position="131"/>
    </location>
</feature>
<dbReference type="Gene3D" id="2.60.40.10">
    <property type="entry name" value="Immunoglobulins"/>
    <property type="match status" value="1"/>
</dbReference>
<dbReference type="SUPFAM" id="SSF49265">
    <property type="entry name" value="Fibronectin type III"/>
    <property type="match status" value="1"/>
</dbReference>
<dbReference type="Proteomes" id="UP001556040">
    <property type="component" value="Unassembled WGS sequence"/>
</dbReference>
<accession>A0ABV3Q7S1</accession>
<feature type="coiled-coil region" evidence="1">
    <location>
        <begin position="179"/>
        <end position="237"/>
    </location>
</feature>
<keyword evidence="1" id="KW-0175">Coiled coil</keyword>
<feature type="non-terminal residue" evidence="4">
    <location>
        <position position="1"/>
    </location>
</feature>
<dbReference type="InterPro" id="IPR036116">
    <property type="entry name" value="FN3_sf"/>
</dbReference>
<name>A0ABV3Q7S1_9BACL</name>
<evidence type="ECO:0000256" key="1">
    <source>
        <dbReference type="SAM" id="Coils"/>
    </source>
</evidence>
<dbReference type="Pfam" id="PF13884">
    <property type="entry name" value="Peptidase_S74"/>
    <property type="match status" value="1"/>
</dbReference>
<evidence type="ECO:0000259" key="3">
    <source>
        <dbReference type="PROSITE" id="PS51688"/>
    </source>
</evidence>
<evidence type="ECO:0000313" key="5">
    <source>
        <dbReference type="Proteomes" id="UP001556040"/>
    </source>
</evidence>
<dbReference type="Gene3D" id="1.20.5.340">
    <property type="match status" value="1"/>
</dbReference>
<proteinExistence type="predicted"/>
<dbReference type="InterPro" id="IPR003961">
    <property type="entry name" value="FN3_dom"/>
</dbReference>
<feature type="domain" description="Peptidase S74" evidence="3">
    <location>
        <begin position="710"/>
        <end position="822"/>
    </location>
</feature>
<dbReference type="InterPro" id="IPR030392">
    <property type="entry name" value="S74_ICA"/>
</dbReference>
<gene>
    <name evidence="4" type="ORF">AB1471_16585</name>
</gene>
<keyword evidence="5" id="KW-1185">Reference proteome</keyword>
<dbReference type="InterPro" id="IPR013783">
    <property type="entry name" value="Ig-like_fold"/>
</dbReference>
<reference evidence="4 5" key="1">
    <citation type="journal article" date="1979" name="Int. J. Syst. Evol. Microbiol.">
        <title>Bacillus globisporus subsp. marinus subsp. nov.</title>
        <authorList>
            <person name="Liu H."/>
        </authorList>
    </citation>
    <scope>NUCLEOTIDE SEQUENCE [LARGE SCALE GENOMIC DNA]</scope>
    <source>
        <strain evidence="4 5">DSM 1297</strain>
    </source>
</reference>